<keyword evidence="1" id="KW-0472">Membrane</keyword>
<proteinExistence type="predicted"/>
<evidence type="ECO:0008006" key="4">
    <source>
        <dbReference type="Google" id="ProtNLM"/>
    </source>
</evidence>
<dbReference type="NCBIfam" id="NF038083">
    <property type="entry name" value="CU044_5270_fam"/>
    <property type="match status" value="1"/>
</dbReference>
<sequence length="314" mass="34423">MADDRMPDVEVQRLRDELAPARAGLVAAPEDFGLTFASPDELIARAGLDEVAKRRRRRTRLAAFGAGLAAAATVTTAVVLPRLDDGARPAAALPVPTATHSTTDVTYGTARDVLLAAARVAGPQTKDIRYWHVKSFQTFGHRREPRELWIGNGRPGVLRQEGATWRFPSRFPFGGRRGGNSWAEMLKLPTDTAKLRELLVAGGGPDWLDDRWKIFSDAGFLLGEAPLPPRVRSAMWRVLASVPGTRLAKATDSVGRKGWSVSLRIPVEGLMTYIVDPATGQLLEQREKRDGFKQWRITYVERGPADTAPALGRT</sequence>
<dbReference type="EMBL" id="SJZJ01000001">
    <property type="protein sequence ID" value="TCJ31034.1"/>
    <property type="molecule type" value="Genomic_DNA"/>
</dbReference>
<reference evidence="2 3" key="1">
    <citation type="submission" date="2019-03" db="EMBL/GenBank/DDBJ databases">
        <authorList>
            <person name="Kim M.K.M."/>
        </authorList>
    </citation>
    <scope>NUCLEOTIDE SEQUENCE [LARGE SCALE GENOMIC DNA]</scope>
    <source>
        <strain evidence="2 3">18JY15-6</strain>
    </source>
</reference>
<gene>
    <name evidence="2" type="ORF">EPD65_00205</name>
</gene>
<dbReference type="InterPro" id="IPR047789">
    <property type="entry name" value="CU044_5270-like"/>
</dbReference>
<keyword evidence="3" id="KW-1185">Reference proteome</keyword>
<protein>
    <recommendedName>
        <fullName evidence="4">CU044_5270 family protein</fullName>
    </recommendedName>
</protein>
<evidence type="ECO:0000313" key="3">
    <source>
        <dbReference type="Proteomes" id="UP000295453"/>
    </source>
</evidence>
<evidence type="ECO:0000313" key="2">
    <source>
        <dbReference type="EMBL" id="TCJ31034.1"/>
    </source>
</evidence>
<accession>A0A4R1CHW7</accession>
<dbReference type="OrthoDB" id="3822522at2"/>
<keyword evidence="1" id="KW-0812">Transmembrane</keyword>
<keyword evidence="1" id="KW-1133">Transmembrane helix</keyword>
<organism evidence="2 3">
    <name type="scientific">Nocardioides jejuensis</name>
    <dbReference type="NCBI Taxonomy" id="2502782"/>
    <lineage>
        <taxon>Bacteria</taxon>
        <taxon>Bacillati</taxon>
        <taxon>Actinomycetota</taxon>
        <taxon>Actinomycetes</taxon>
        <taxon>Propionibacteriales</taxon>
        <taxon>Nocardioidaceae</taxon>
        <taxon>Nocardioides</taxon>
    </lineage>
</organism>
<dbReference type="Proteomes" id="UP000295453">
    <property type="component" value="Unassembled WGS sequence"/>
</dbReference>
<evidence type="ECO:0000256" key="1">
    <source>
        <dbReference type="SAM" id="Phobius"/>
    </source>
</evidence>
<name>A0A4R1CHW7_9ACTN</name>
<comment type="caution">
    <text evidence="2">The sequence shown here is derived from an EMBL/GenBank/DDBJ whole genome shotgun (WGS) entry which is preliminary data.</text>
</comment>
<feature type="transmembrane region" description="Helical" evidence="1">
    <location>
        <begin position="61"/>
        <end position="80"/>
    </location>
</feature>
<dbReference type="RefSeq" id="WP_131580736.1">
    <property type="nucleotide sequence ID" value="NZ_SJZJ01000001.1"/>
</dbReference>
<dbReference type="AlphaFoldDB" id="A0A4R1CHW7"/>